<gene>
    <name evidence="2" type="ORF">HDU87_006093</name>
</gene>
<reference evidence="2" key="1">
    <citation type="submission" date="2020-05" db="EMBL/GenBank/DDBJ databases">
        <title>Phylogenomic resolution of chytrid fungi.</title>
        <authorList>
            <person name="Stajich J.E."/>
            <person name="Amses K."/>
            <person name="Simmons R."/>
            <person name="Seto K."/>
            <person name="Myers J."/>
            <person name="Bonds A."/>
            <person name="Quandt C.A."/>
            <person name="Barry K."/>
            <person name="Liu P."/>
            <person name="Grigoriev I."/>
            <person name="Longcore J.E."/>
            <person name="James T.Y."/>
        </authorList>
    </citation>
    <scope>NUCLEOTIDE SEQUENCE</scope>
    <source>
        <strain evidence="2">JEL0379</strain>
    </source>
</reference>
<evidence type="ECO:0000313" key="3">
    <source>
        <dbReference type="Proteomes" id="UP001212152"/>
    </source>
</evidence>
<organism evidence="2 3">
    <name type="scientific">Geranomyces variabilis</name>
    <dbReference type="NCBI Taxonomy" id="109894"/>
    <lineage>
        <taxon>Eukaryota</taxon>
        <taxon>Fungi</taxon>
        <taxon>Fungi incertae sedis</taxon>
        <taxon>Chytridiomycota</taxon>
        <taxon>Chytridiomycota incertae sedis</taxon>
        <taxon>Chytridiomycetes</taxon>
        <taxon>Spizellomycetales</taxon>
        <taxon>Powellomycetaceae</taxon>
        <taxon>Geranomyces</taxon>
    </lineage>
</organism>
<dbReference type="GO" id="GO:0004045">
    <property type="term" value="F:peptidyl-tRNA hydrolase activity"/>
    <property type="evidence" value="ECO:0007669"/>
    <property type="project" value="TreeGrafter"/>
</dbReference>
<comment type="caution">
    <text evidence="2">The sequence shown here is derived from an EMBL/GenBank/DDBJ whole genome shotgun (WGS) entry which is preliminary data.</text>
</comment>
<proteinExistence type="predicted"/>
<evidence type="ECO:0000313" key="2">
    <source>
        <dbReference type="EMBL" id="KAJ3175596.1"/>
    </source>
</evidence>
<dbReference type="PANTHER" id="PTHR11075">
    <property type="entry name" value="PEPTIDE CHAIN RELEASE FACTOR"/>
    <property type="match status" value="1"/>
</dbReference>
<dbReference type="InterPro" id="IPR052104">
    <property type="entry name" value="Mito_Release_Factor_mL62"/>
</dbReference>
<dbReference type="EMBL" id="JADGJQ010000050">
    <property type="protein sequence ID" value="KAJ3175596.1"/>
    <property type="molecule type" value="Genomic_DNA"/>
</dbReference>
<evidence type="ECO:0000256" key="1">
    <source>
        <dbReference type="SAM" id="MobiDB-lite"/>
    </source>
</evidence>
<dbReference type="PANTHER" id="PTHR11075:SF54">
    <property type="entry name" value="LARGE RIBOSOMAL SUBUNIT PROTEIN ML62"/>
    <property type="match status" value="1"/>
</dbReference>
<feature type="region of interest" description="Disordered" evidence="1">
    <location>
        <begin position="71"/>
        <end position="93"/>
    </location>
</feature>
<dbReference type="AlphaFoldDB" id="A0AAD5XKQ6"/>
<dbReference type="GO" id="GO:0016150">
    <property type="term" value="F:translation release factor activity, codon nonspecific"/>
    <property type="evidence" value="ECO:0007669"/>
    <property type="project" value="TreeGrafter"/>
</dbReference>
<name>A0AAD5XKQ6_9FUNG</name>
<feature type="compositionally biased region" description="Basic and acidic residues" evidence="1">
    <location>
        <begin position="12"/>
        <end position="25"/>
    </location>
</feature>
<dbReference type="GO" id="GO:0070126">
    <property type="term" value="P:mitochondrial translational termination"/>
    <property type="evidence" value="ECO:0007669"/>
    <property type="project" value="TreeGrafter"/>
</dbReference>
<feature type="region of interest" description="Disordered" evidence="1">
    <location>
        <begin position="1"/>
        <end position="25"/>
    </location>
</feature>
<dbReference type="Proteomes" id="UP001212152">
    <property type="component" value="Unassembled WGS sequence"/>
</dbReference>
<feature type="compositionally biased region" description="Basic residues" evidence="1">
    <location>
        <begin position="72"/>
        <end position="93"/>
    </location>
</feature>
<dbReference type="SUPFAM" id="SSF110916">
    <property type="entry name" value="Peptidyl-tRNA hydrolase domain-like"/>
    <property type="match status" value="1"/>
</dbReference>
<protein>
    <submittedName>
        <fullName evidence="2">Uncharacterized protein</fullName>
    </submittedName>
</protein>
<dbReference type="GO" id="GO:0005762">
    <property type="term" value="C:mitochondrial large ribosomal subunit"/>
    <property type="evidence" value="ECO:0007669"/>
    <property type="project" value="TreeGrafter"/>
</dbReference>
<keyword evidence="3" id="KW-1185">Reference proteome</keyword>
<dbReference type="Gene3D" id="3.30.160.20">
    <property type="match status" value="1"/>
</dbReference>
<sequence>MGTEQHGPKINKRAEFVVSSDRHRTQHSNLEDCIDKLYAAITLAAETLVVQEPTQEQIERIEEFKRVEKEKKIKAKERHGSKKAHRKGGRGDY</sequence>
<accession>A0AAD5XKQ6</accession>